<dbReference type="NCBIfam" id="TIGR03929">
    <property type="entry name" value="T7_esaA_Nterm"/>
    <property type="match status" value="1"/>
</dbReference>
<name>A0AA95LXU2_9BACI</name>
<keyword evidence="7" id="KW-0843">Virulence</keyword>
<protein>
    <recommendedName>
        <fullName evidence="3">Type VII secretion system accessory factor EsaA</fullName>
    </recommendedName>
</protein>
<keyword evidence="5 11" id="KW-0812">Transmembrane</keyword>
<evidence type="ECO:0000256" key="7">
    <source>
        <dbReference type="ARBA" id="ARBA00023026"/>
    </source>
</evidence>
<dbReference type="PANTHER" id="PTHR43077">
    <property type="entry name" value="TRANSPORT PERMEASE YVFS-RELATED"/>
    <property type="match status" value="1"/>
</dbReference>
<evidence type="ECO:0000313" key="13">
    <source>
        <dbReference type="Proteomes" id="UP001178303"/>
    </source>
</evidence>
<feature type="transmembrane region" description="Helical" evidence="11">
    <location>
        <begin position="966"/>
        <end position="987"/>
    </location>
</feature>
<evidence type="ECO:0000256" key="1">
    <source>
        <dbReference type="ARBA" id="ARBA00004651"/>
    </source>
</evidence>
<dbReference type="InterPro" id="IPR051328">
    <property type="entry name" value="T7SS_ABC-Transporter"/>
</dbReference>
<dbReference type="AlphaFoldDB" id="A0AA95LXU2"/>
<evidence type="ECO:0000256" key="10">
    <source>
        <dbReference type="SAM" id="MobiDB-lite"/>
    </source>
</evidence>
<dbReference type="Proteomes" id="UP001178303">
    <property type="component" value="Chromosome"/>
</dbReference>
<dbReference type="GO" id="GO:0005886">
    <property type="term" value="C:plasma membrane"/>
    <property type="evidence" value="ECO:0007669"/>
    <property type="project" value="UniProtKB-SubCell"/>
</dbReference>
<feature type="transmembrane region" description="Helical" evidence="11">
    <location>
        <begin position="1070"/>
        <end position="1089"/>
    </location>
</feature>
<evidence type="ECO:0000256" key="9">
    <source>
        <dbReference type="ARBA" id="ARBA00046722"/>
    </source>
</evidence>
<reference evidence="12" key="1">
    <citation type="submission" date="2023-05" db="EMBL/GenBank/DDBJ databases">
        <title>Comparative genomics of Bacillaceae isolates and their secondary metabolite potential.</title>
        <authorList>
            <person name="Song L."/>
            <person name="Nielsen L.J."/>
            <person name="Mohite O."/>
            <person name="Xu X."/>
            <person name="Weber T."/>
            <person name="Kovacs A.T."/>
        </authorList>
    </citation>
    <scope>NUCLEOTIDE SEQUENCE</scope>
    <source>
        <strain evidence="12">LN15</strain>
    </source>
</reference>
<dbReference type="PANTHER" id="PTHR43077:SF10">
    <property type="entry name" value="TRANSPORT PERMEASE PROTEIN"/>
    <property type="match status" value="1"/>
</dbReference>
<keyword evidence="6 11" id="KW-1133">Transmembrane helix</keyword>
<feature type="compositionally biased region" description="Basic and acidic residues" evidence="10">
    <location>
        <begin position="536"/>
        <end position="562"/>
    </location>
</feature>
<keyword evidence="8 11" id="KW-0472">Membrane</keyword>
<comment type="subcellular location">
    <subcellularLocation>
        <location evidence="1">Cell membrane</location>
        <topology evidence="1">Multi-pass membrane protein</topology>
    </subcellularLocation>
</comment>
<comment type="similarity">
    <text evidence="2">Belongs to the EsaA family.</text>
</comment>
<feature type="transmembrane region" description="Helical" evidence="11">
    <location>
        <begin position="1042"/>
        <end position="1063"/>
    </location>
</feature>
<dbReference type="EMBL" id="CP126099">
    <property type="protein sequence ID" value="WHY31162.1"/>
    <property type="molecule type" value="Genomic_DNA"/>
</dbReference>
<dbReference type="InterPro" id="IPR023838">
    <property type="entry name" value="T7SS_EsaA"/>
</dbReference>
<keyword evidence="4" id="KW-1003">Cell membrane</keyword>
<evidence type="ECO:0000256" key="6">
    <source>
        <dbReference type="ARBA" id="ARBA00022989"/>
    </source>
</evidence>
<evidence type="ECO:0000256" key="8">
    <source>
        <dbReference type="ARBA" id="ARBA00023136"/>
    </source>
</evidence>
<proteinExistence type="inferred from homology"/>
<accession>A0AA95LXU2</accession>
<feature type="transmembrane region" description="Helical" evidence="11">
    <location>
        <begin position="1008"/>
        <end position="1030"/>
    </location>
</feature>
<evidence type="ECO:0000256" key="2">
    <source>
        <dbReference type="ARBA" id="ARBA00008338"/>
    </source>
</evidence>
<sequence>MKKFKWSILLFIILALVLSTGISYLALNQNVKKANENTTPKMTVALVNEDQGTVFEGNKIAFGDQFVKNVNKNTKQEWYVVSRGVAESGLKNNNYNMMIVIPNDFSRKAVAIDSELPEKLTLNYKVNATGNKDLKAEAENTASAILEDFNKQIIDVYFASVIGKLQGAQDNIGKIIEKGTNQTTMYKKDVHSPLANYTNQFKTVQDYTGISVNSFKGFQDVLKGFGQALDEGNKSNNTYLEGFNNFQKIQTDNNLLANNFTNQFNQYMSDMNSGDVLKQLSALESANKIIANQFTLSEKDPNILADASTIQKYLTDVKKQVSEYDTELAEKLESDMQATILKRLQKSISNDGQHEVVINSLMKQPDIRIKQQIENLITKLPSMNMEEIVQSDLPDVTKVQLKNVIQFTNKYNKENNFNYDPVNKISLGNSIKEVKESLAKDGITFSDTAKVIGMDSSQTMNISIPSGFELYGSTDSLLIDGVDRTSEFKQNGSIVISARNEGDLKISLHVKLIDPSINIDVFSPVTWEWKLNGNYEKETSTGKEEPKKEEPKKEEPNKENEGTKTGNSKVENVVNQTQYGTMPLVNTVKKPIIQKTEQSNNNPEGGTGTDNGGNPEGGTGTDNGGNPGGGTGTDNGGNPGGGTGTDNGGNPGGGTGTDNGGNQNQGGGSTVIERTNNYIVHQKTEKLTDNTSNVLIKEAVETVQSYQGLMSLYQVYYGIDLRTNDVGLKLEEGSLDAIATDHSLYYMLNKQSVIDLISNLVSASITSEVKQDMTGLKQKIDSYQQLITSADQNSMLLAEKLNETMQQATSMNQNLGEYVKGLAKWRESSLKLVEEQQVLTTNNAGEQTAVLSLDSGIKSLTMQTQSLVESSKHSLATSDDVYKTFDQINGQAKEIQDSGTTIVSKADSLLNDFTKKMEDDKAFSKNFTKILANSRIGDRQNEMLYEFLSSPVQKQNDGVIVAGNAFTPYLIVLTCFIVALFTAYAIANQEKKRTQSDHFEERFSLIDMNVPTTVVAFGISIVEGISIGIISGRLLKFGQDQSLLWIAFITIIMMAFVLVSTYLLRQIKMVGMFILLVFLSMYLFLTEAVGSKVDQMSSVGKLRQFSPLQYIEGFLNDFISGKDTGKVIFIVLFVIAIIGIVSNLFVWHKKWEEKEVNDQTMEHSG</sequence>
<evidence type="ECO:0000256" key="11">
    <source>
        <dbReference type="SAM" id="Phobius"/>
    </source>
</evidence>
<evidence type="ECO:0000256" key="3">
    <source>
        <dbReference type="ARBA" id="ARBA00020819"/>
    </source>
</evidence>
<organism evidence="12 13">
    <name type="scientific">Bacillus wiedmannii</name>
    <dbReference type="NCBI Taxonomy" id="1890302"/>
    <lineage>
        <taxon>Bacteria</taxon>
        <taxon>Bacillati</taxon>
        <taxon>Bacillota</taxon>
        <taxon>Bacilli</taxon>
        <taxon>Bacillales</taxon>
        <taxon>Bacillaceae</taxon>
        <taxon>Bacillus</taxon>
        <taxon>Bacillus cereus group</taxon>
    </lineage>
</organism>
<dbReference type="Gene3D" id="3.40.1710.10">
    <property type="entry name" value="abc type-2 transporter like domain"/>
    <property type="match status" value="1"/>
</dbReference>
<feature type="region of interest" description="Disordered" evidence="10">
    <location>
        <begin position="594"/>
        <end position="670"/>
    </location>
</feature>
<feature type="region of interest" description="Disordered" evidence="10">
    <location>
        <begin position="536"/>
        <end position="582"/>
    </location>
</feature>
<feature type="transmembrane region" description="Helical" evidence="11">
    <location>
        <begin position="1127"/>
        <end position="1147"/>
    </location>
</feature>
<evidence type="ECO:0000313" key="12">
    <source>
        <dbReference type="EMBL" id="WHY31162.1"/>
    </source>
</evidence>
<dbReference type="RefSeq" id="WP_283885474.1">
    <property type="nucleotide sequence ID" value="NZ_CP126099.1"/>
</dbReference>
<evidence type="ECO:0000256" key="4">
    <source>
        <dbReference type="ARBA" id="ARBA00022475"/>
    </source>
</evidence>
<gene>
    <name evidence="12" type="primary">esaA</name>
    <name evidence="12" type="ORF">QNH45_10395</name>
</gene>
<evidence type="ECO:0000256" key="5">
    <source>
        <dbReference type="ARBA" id="ARBA00022692"/>
    </source>
</evidence>
<feature type="compositionally biased region" description="Polar residues" evidence="10">
    <location>
        <begin position="566"/>
        <end position="580"/>
    </location>
</feature>
<comment type="subunit">
    <text evidence="9">Homodimer. Interacts with EssB.</text>
</comment>
<feature type="compositionally biased region" description="Gly residues" evidence="10">
    <location>
        <begin position="605"/>
        <end position="669"/>
    </location>
</feature>